<organism evidence="1 2">
    <name type="scientific">Microbacterium ginsengiterrae</name>
    <dbReference type="NCBI Taxonomy" id="546115"/>
    <lineage>
        <taxon>Bacteria</taxon>
        <taxon>Bacillati</taxon>
        <taxon>Actinomycetota</taxon>
        <taxon>Actinomycetes</taxon>
        <taxon>Micrococcales</taxon>
        <taxon>Microbacteriaceae</taxon>
        <taxon>Microbacterium</taxon>
    </lineage>
</organism>
<dbReference type="RefSeq" id="WP_184280872.1">
    <property type="nucleotide sequence ID" value="NZ_BAAAPG010000001.1"/>
</dbReference>
<accession>A0A7W9CAK9</accession>
<proteinExistence type="predicted"/>
<evidence type="ECO:0000313" key="2">
    <source>
        <dbReference type="Proteomes" id="UP000517712"/>
    </source>
</evidence>
<sequence length="164" mass="17596">MTGGFIVRGDHLPILTALAAGQSTGLDAPRAMIWGLDLSTAPNRDAVHKRLRQESKDIAAITATHPSLVHLFIVYSHGAALHEGACLSSAAQAAARLHTEFERSRGRFVEVVFIDATGWEDDEALCDRIVQTVATPAGIAGDVALGWHDITDTTIHRAAMARYC</sequence>
<gene>
    <name evidence="1" type="ORF">HD600_000144</name>
</gene>
<protein>
    <submittedName>
        <fullName evidence="1">Uncharacterized protein</fullName>
    </submittedName>
</protein>
<comment type="caution">
    <text evidence="1">The sequence shown here is derived from an EMBL/GenBank/DDBJ whole genome shotgun (WGS) entry which is preliminary data.</text>
</comment>
<name>A0A7W9CAK9_9MICO</name>
<dbReference type="EMBL" id="JACHMU010000001">
    <property type="protein sequence ID" value="MBB5741647.1"/>
    <property type="molecule type" value="Genomic_DNA"/>
</dbReference>
<dbReference type="Proteomes" id="UP000517712">
    <property type="component" value="Unassembled WGS sequence"/>
</dbReference>
<keyword evidence="2" id="KW-1185">Reference proteome</keyword>
<dbReference type="AlphaFoldDB" id="A0A7W9CAK9"/>
<evidence type="ECO:0000313" key="1">
    <source>
        <dbReference type="EMBL" id="MBB5741647.1"/>
    </source>
</evidence>
<reference evidence="1 2" key="1">
    <citation type="submission" date="2020-08" db="EMBL/GenBank/DDBJ databases">
        <title>Sequencing the genomes of 1000 actinobacteria strains.</title>
        <authorList>
            <person name="Klenk H.-P."/>
        </authorList>
    </citation>
    <scope>NUCLEOTIDE SEQUENCE [LARGE SCALE GENOMIC DNA]</scope>
    <source>
        <strain evidence="1 2">DSM 24823</strain>
    </source>
</reference>